<dbReference type="Pfam" id="PF01809">
    <property type="entry name" value="YidD"/>
    <property type="match status" value="1"/>
</dbReference>
<keyword evidence="3" id="KW-1185">Reference proteome</keyword>
<evidence type="ECO:0000313" key="3">
    <source>
        <dbReference type="Proteomes" id="UP000292583"/>
    </source>
</evidence>
<organism evidence="2 3">
    <name type="scientific">Campylobacter novaezeelandiae</name>
    <dbReference type="NCBI Taxonomy" id="2267891"/>
    <lineage>
        <taxon>Bacteria</taxon>
        <taxon>Pseudomonadati</taxon>
        <taxon>Campylobacterota</taxon>
        <taxon>Epsilonproteobacteria</taxon>
        <taxon>Campylobacterales</taxon>
        <taxon>Campylobacteraceae</taxon>
        <taxon>Campylobacter</taxon>
    </lineage>
</organism>
<dbReference type="PANTHER" id="PTHR33383:SF1">
    <property type="entry name" value="MEMBRANE PROTEIN INSERTION EFFICIENCY FACTOR-RELATED"/>
    <property type="match status" value="1"/>
</dbReference>
<name>A0A4Q9JW39_9BACT</name>
<evidence type="ECO:0000313" key="2">
    <source>
        <dbReference type="EMBL" id="TBR82424.1"/>
    </source>
</evidence>
<protein>
    <recommendedName>
        <fullName evidence="1">Putative membrane protein insertion efficiency factor</fullName>
    </recommendedName>
</protein>
<comment type="subcellular location">
    <subcellularLocation>
        <location evidence="1">Cell membrane</location>
        <topology evidence="1">Peripheral membrane protein</topology>
        <orientation evidence="1">Cytoplasmic side</orientation>
    </subcellularLocation>
</comment>
<comment type="similarity">
    <text evidence="1">Belongs to the UPF0161 family.</text>
</comment>
<dbReference type="NCBIfam" id="TIGR00278">
    <property type="entry name" value="membrane protein insertion efficiency factor YidD"/>
    <property type="match status" value="1"/>
</dbReference>
<dbReference type="GO" id="GO:0005886">
    <property type="term" value="C:plasma membrane"/>
    <property type="evidence" value="ECO:0007669"/>
    <property type="project" value="UniProtKB-SubCell"/>
</dbReference>
<dbReference type="AlphaFoldDB" id="A0A4Q9JW39"/>
<keyword evidence="1" id="KW-1003">Cell membrane</keyword>
<dbReference type="OrthoDB" id="9801753at2"/>
<accession>A0A4Q9JW39</accession>
<dbReference type="SMART" id="SM01234">
    <property type="entry name" value="Haemolytic"/>
    <property type="match status" value="1"/>
</dbReference>
<proteinExistence type="inferred from homology"/>
<comment type="caution">
    <text evidence="2">The sequence shown here is derived from an EMBL/GenBank/DDBJ whole genome shotgun (WGS) entry which is preliminary data.</text>
</comment>
<dbReference type="HAMAP" id="MF_00386">
    <property type="entry name" value="UPF0161_YidD"/>
    <property type="match status" value="1"/>
</dbReference>
<dbReference type="RefSeq" id="WP_131163440.1">
    <property type="nucleotide sequence ID" value="NZ_CP076657.1"/>
</dbReference>
<dbReference type="EMBL" id="QPGR01000001">
    <property type="protein sequence ID" value="TBR82424.1"/>
    <property type="molecule type" value="Genomic_DNA"/>
</dbReference>
<gene>
    <name evidence="2" type="primary">yidD</name>
    <name evidence="2" type="ORF">DU473_00865</name>
</gene>
<reference evidence="2 3" key="1">
    <citation type="submission" date="2018-07" db="EMBL/GenBank/DDBJ databases">
        <title>Campylobacter zealandensis sp. nov., isolated from birds and water in New Zealand.</title>
        <authorList>
            <person name="Wilkinson D.A."/>
            <person name="Biggs P.J."/>
            <person name="French N.P."/>
            <person name="Midwinter A.C."/>
        </authorList>
    </citation>
    <scope>NUCLEOTIDE SEQUENCE [LARGE SCALE GENOMIC DNA]</scope>
    <source>
        <strain evidence="2 3">B423b</strain>
    </source>
</reference>
<dbReference type="PANTHER" id="PTHR33383">
    <property type="entry name" value="MEMBRANE PROTEIN INSERTION EFFICIENCY FACTOR-RELATED"/>
    <property type="match status" value="1"/>
</dbReference>
<evidence type="ECO:0000256" key="1">
    <source>
        <dbReference type="HAMAP-Rule" id="MF_00386"/>
    </source>
</evidence>
<comment type="function">
    <text evidence="1">Could be involved in insertion of integral membrane proteins into the membrane.</text>
</comment>
<sequence length="110" mass="13351">MFKRICLVTIKFYQKNISPLKPKVCRYYPSCSEYASWQFQKNYFLFACYFSFLRILKCNPFFKGGIDYPKIYKIIKHSTFCFKPIFLAKKRLNFLYIPCKDKGFFIIKII</sequence>
<dbReference type="Proteomes" id="UP000292583">
    <property type="component" value="Unassembled WGS sequence"/>
</dbReference>
<dbReference type="InterPro" id="IPR002696">
    <property type="entry name" value="Membr_insert_effic_factor_YidD"/>
</dbReference>
<keyword evidence="1" id="KW-0472">Membrane</keyword>